<keyword evidence="3" id="KW-1185">Reference proteome</keyword>
<keyword evidence="1" id="KW-0812">Transmembrane</keyword>
<proteinExistence type="predicted"/>
<accession>A0A317X1E7</accession>
<name>A0A317X1E7_9EURO</name>
<keyword evidence="1" id="KW-1133">Transmembrane helix</keyword>
<comment type="caution">
    <text evidence="2">The sequence shown here is derived from an EMBL/GenBank/DDBJ whole genome shotgun (WGS) entry which is preliminary data.</text>
</comment>
<dbReference type="EMBL" id="MSFL01000001">
    <property type="protein sequence ID" value="PWY92373.1"/>
    <property type="molecule type" value="Genomic_DNA"/>
</dbReference>
<dbReference type="AlphaFoldDB" id="A0A317X1E7"/>
<dbReference type="RefSeq" id="XP_025404112.1">
    <property type="nucleotide sequence ID" value="XM_025548759.1"/>
</dbReference>
<sequence>MEKKRYLFSFSFFFLLSTRVACSRFTTFANVFFLFNSCFSTPTFSFALRLLSLPRFGVSLALVELAYFPLPVLLLWVRLGLPLCKLAGLGQGTGVQECNELTGMALSFASGVQK</sequence>
<evidence type="ECO:0008006" key="4">
    <source>
        <dbReference type="Google" id="ProtNLM"/>
    </source>
</evidence>
<gene>
    <name evidence="2" type="ORF">BO70DRAFT_8300</name>
</gene>
<dbReference type="GeneID" id="37070996"/>
<reference evidence="2 3" key="1">
    <citation type="submission" date="2016-12" db="EMBL/GenBank/DDBJ databases">
        <title>The genomes of Aspergillus section Nigri reveals drivers in fungal speciation.</title>
        <authorList>
            <consortium name="DOE Joint Genome Institute"/>
            <person name="Vesth T.C."/>
            <person name="Nybo J."/>
            <person name="Theobald S."/>
            <person name="Brandl J."/>
            <person name="Frisvad J.C."/>
            <person name="Nielsen K.F."/>
            <person name="Lyhne E.K."/>
            <person name="Kogle M.E."/>
            <person name="Kuo A."/>
            <person name="Riley R."/>
            <person name="Clum A."/>
            <person name="Nolan M."/>
            <person name="Lipzen A."/>
            <person name="Salamov A."/>
            <person name="Henrissat B."/>
            <person name="Wiebenga A."/>
            <person name="De Vries R.P."/>
            <person name="Grigoriev I.V."/>
            <person name="Mortensen U.H."/>
            <person name="Andersen M.R."/>
            <person name="Baker S.E."/>
        </authorList>
    </citation>
    <scope>NUCLEOTIDE SEQUENCE [LARGE SCALE GENOMIC DNA]</scope>
    <source>
        <strain evidence="2 3">CBS 117.55</strain>
    </source>
</reference>
<organism evidence="2 3">
    <name type="scientific">Aspergillus heteromorphus CBS 117.55</name>
    <dbReference type="NCBI Taxonomy" id="1448321"/>
    <lineage>
        <taxon>Eukaryota</taxon>
        <taxon>Fungi</taxon>
        <taxon>Dikarya</taxon>
        <taxon>Ascomycota</taxon>
        <taxon>Pezizomycotina</taxon>
        <taxon>Eurotiomycetes</taxon>
        <taxon>Eurotiomycetidae</taxon>
        <taxon>Eurotiales</taxon>
        <taxon>Aspergillaceae</taxon>
        <taxon>Aspergillus</taxon>
        <taxon>Aspergillus subgen. Circumdati</taxon>
    </lineage>
</organism>
<keyword evidence="1" id="KW-0472">Membrane</keyword>
<evidence type="ECO:0000256" key="1">
    <source>
        <dbReference type="SAM" id="Phobius"/>
    </source>
</evidence>
<dbReference type="VEuPathDB" id="FungiDB:BO70DRAFT_8300"/>
<feature type="transmembrane region" description="Helical" evidence="1">
    <location>
        <begin position="58"/>
        <end position="77"/>
    </location>
</feature>
<evidence type="ECO:0000313" key="3">
    <source>
        <dbReference type="Proteomes" id="UP000247233"/>
    </source>
</evidence>
<evidence type="ECO:0000313" key="2">
    <source>
        <dbReference type="EMBL" id="PWY92373.1"/>
    </source>
</evidence>
<dbReference type="Proteomes" id="UP000247233">
    <property type="component" value="Unassembled WGS sequence"/>
</dbReference>
<protein>
    <recommendedName>
        <fullName evidence="4">Transmembrane protein</fullName>
    </recommendedName>
</protein>